<accession>A0A3M2JAI0</accession>
<dbReference type="Pfam" id="PF13558">
    <property type="entry name" value="SbcC_Walker_B"/>
    <property type="match status" value="1"/>
</dbReference>
<proteinExistence type="inferred from homology"/>
<comment type="subunit">
    <text evidence="2">Heterodimer of SbcC and SbcD.</text>
</comment>
<dbReference type="RefSeq" id="WP_305038142.1">
    <property type="nucleotide sequence ID" value="NZ_RFFI01000058.1"/>
</dbReference>
<dbReference type="Gene3D" id="3.40.50.300">
    <property type="entry name" value="P-loop containing nucleotide triphosphate hydrolases"/>
    <property type="match status" value="1"/>
</dbReference>
<dbReference type="InterPro" id="IPR027417">
    <property type="entry name" value="P-loop_NTPase"/>
</dbReference>
<comment type="similarity">
    <text evidence="1">Belongs to the SMC family. SbcC subfamily.</text>
</comment>
<dbReference type="Proteomes" id="UP000269289">
    <property type="component" value="Unassembled WGS sequence"/>
</dbReference>
<dbReference type="AlphaFoldDB" id="A0A3M2JAI0"/>
<dbReference type="PANTHER" id="PTHR32114">
    <property type="entry name" value="ABC TRANSPORTER ABCH.3"/>
    <property type="match status" value="1"/>
</dbReference>
<evidence type="ECO:0000313" key="4">
    <source>
        <dbReference type="EMBL" id="RMI09176.1"/>
    </source>
</evidence>
<organism evidence="4 5">
    <name type="scientific">Cellulomonas triticagri</name>
    <dbReference type="NCBI Taxonomy" id="2483352"/>
    <lineage>
        <taxon>Bacteria</taxon>
        <taxon>Bacillati</taxon>
        <taxon>Actinomycetota</taxon>
        <taxon>Actinomycetes</taxon>
        <taxon>Micrococcales</taxon>
        <taxon>Cellulomonadaceae</taxon>
        <taxon>Cellulomonas</taxon>
    </lineage>
</organism>
<name>A0A3M2JAI0_9CELL</name>
<comment type="caution">
    <text evidence="4">The sequence shown here is derived from an EMBL/GenBank/DDBJ whole genome shotgun (WGS) entry which is preliminary data.</text>
</comment>
<evidence type="ECO:0000256" key="3">
    <source>
        <dbReference type="ARBA" id="ARBA00013368"/>
    </source>
</evidence>
<evidence type="ECO:0000313" key="5">
    <source>
        <dbReference type="Proteomes" id="UP000269289"/>
    </source>
</evidence>
<gene>
    <name evidence="4" type="ORF">EBM89_11560</name>
</gene>
<evidence type="ECO:0000256" key="2">
    <source>
        <dbReference type="ARBA" id="ARBA00011322"/>
    </source>
</evidence>
<keyword evidence="5" id="KW-1185">Reference proteome</keyword>
<reference evidence="4 5" key="1">
    <citation type="submission" date="2018-10" db="EMBL/GenBank/DDBJ databases">
        <title>Isolation, diversity and antifungal activity of actinobacteria from wheat.</title>
        <authorList>
            <person name="Han C."/>
        </authorList>
    </citation>
    <scope>NUCLEOTIDE SEQUENCE [LARGE SCALE GENOMIC DNA]</scope>
    <source>
        <strain evidence="4 5">NEAU-YY56</strain>
    </source>
</reference>
<dbReference type="PANTHER" id="PTHR32114:SF2">
    <property type="entry name" value="ABC TRANSPORTER ABCH.3"/>
    <property type="match status" value="1"/>
</dbReference>
<sequence length="260" mass="26859">VAEGLADPEVVAVADEPADGASRVADLRAAATQARADADAAGAALGSVLDRTERAEAAATHVHAASTALATADADAGPVTRMARLAGGADADNAKALSLATYVLVRRFEDVVAAANDRLREMSDGRYELERSDEKEDVRSRRTGLAMRVVDHTTGSARDPRTLSGGETFYVSLCLALGMADVVTAEAGGVELGTLFIDEGFGTLDPHTLDAVLGELGRLRAGGRVVGVVSHVEALKQAVAERIEVRRRADGSSTLTVVAG</sequence>
<feature type="non-terminal residue" evidence="4">
    <location>
        <position position="1"/>
    </location>
</feature>
<dbReference type="SUPFAM" id="SSF52540">
    <property type="entry name" value="P-loop containing nucleoside triphosphate hydrolases"/>
    <property type="match status" value="1"/>
</dbReference>
<protein>
    <recommendedName>
        <fullName evidence="3">Nuclease SbcCD subunit C</fullName>
    </recommendedName>
</protein>
<evidence type="ECO:0000256" key="1">
    <source>
        <dbReference type="ARBA" id="ARBA00006930"/>
    </source>
</evidence>
<dbReference type="EMBL" id="RFFI01000058">
    <property type="protein sequence ID" value="RMI09176.1"/>
    <property type="molecule type" value="Genomic_DNA"/>
</dbReference>